<dbReference type="EMBL" id="LT630287">
    <property type="protein sequence ID" value="SFV41064.1"/>
    <property type="molecule type" value="Genomic_DNA"/>
</dbReference>
<sequence length="42" mass="4686">MVGIVLLMVEVKDDVALGFGNHHRLAAHMLYADDKFVILFAD</sequence>
<proteinExistence type="predicted"/>
<evidence type="ECO:0000313" key="1">
    <source>
        <dbReference type="EMBL" id="SFV41064.1"/>
    </source>
</evidence>
<protein>
    <submittedName>
        <fullName evidence="1">Uncharacterized protein</fullName>
    </submittedName>
</protein>
<accession>A0A1K1KQF8</accession>
<name>A0A1K1KQF8_9LACO</name>
<dbReference type="Proteomes" id="UP000190935">
    <property type="component" value="Chromosome I"/>
</dbReference>
<dbReference type="AlphaFoldDB" id="A0A1K1KQF8"/>
<gene>
    <name evidence="1" type="ORF">LAC1533_1643</name>
</gene>
<dbReference type="KEGG" id="laca:LAC1533_1643"/>
<evidence type="ECO:0000313" key="2">
    <source>
        <dbReference type="Proteomes" id="UP000190935"/>
    </source>
</evidence>
<reference evidence="2" key="1">
    <citation type="submission" date="2016-11" db="EMBL/GenBank/DDBJ databases">
        <authorList>
            <person name="Papadimitriou K."/>
        </authorList>
    </citation>
    <scope>NUCLEOTIDE SEQUENCE [LARGE SCALE GENOMIC DNA]</scope>
    <source>
        <strain evidence="2">ACA-DC 1533</strain>
    </source>
</reference>
<organism evidence="1 2">
    <name type="scientific">Ligilactobacillus acidipiscis</name>
    <dbReference type="NCBI Taxonomy" id="89059"/>
    <lineage>
        <taxon>Bacteria</taxon>
        <taxon>Bacillati</taxon>
        <taxon>Bacillota</taxon>
        <taxon>Bacilli</taxon>
        <taxon>Lactobacillales</taxon>
        <taxon>Lactobacillaceae</taxon>
        <taxon>Ligilactobacillus</taxon>
    </lineage>
</organism>